<evidence type="ECO:0000256" key="1">
    <source>
        <dbReference type="SAM" id="Coils"/>
    </source>
</evidence>
<protein>
    <submittedName>
        <fullName evidence="2">Uncharacterized protein</fullName>
    </submittedName>
</protein>
<dbReference type="Proteomes" id="UP001549167">
    <property type="component" value="Unassembled WGS sequence"/>
</dbReference>
<proteinExistence type="predicted"/>
<gene>
    <name evidence="2" type="ORF">ABID56_002564</name>
</gene>
<reference evidence="2 3" key="1">
    <citation type="submission" date="2024-06" db="EMBL/GenBank/DDBJ databases">
        <title>Genomic Encyclopedia of Type Strains, Phase IV (KMG-IV): sequencing the most valuable type-strain genomes for metagenomic binning, comparative biology and taxonomic classification.</title>
        <authorList>
            <person name="Goeker M."/>
        </authorList>
    </citation>
    <scope>NUCLEOTIDE SEQUENCE [LARGE SCALE GENOMIC DNA]</scope>
    <source>
        <strain evidence="2 3">DSM 23520</strain>
    </source>
</reference>
<comment type="caution">
    <text evidence="2">The sequence shown here is derived from an EMBL/GenBank/DDBJ whole genome shotgun (WGS) entry which is preliminary data.</text>
</comment>
<keyword evidence="1" id="KW-0175">Coiled coil</keyword>
<dbReference type="RefSeq" id="WP_354221773.1">
    <property type="nucleotide sequence ID" value="NZ_JBEPMX010000018.1"/>
</dbReference>
<evidence type="ECO:0000313" key="2">
    <source>
        <dbReference type="EMBL" id="MET3684427.1"/>
    </source>
</evidence>
<name>A0ABV2KXV6_9BACI</name>
<feature type="coiled-coil region" evidence="1">
    <location>
        <begin position="2"/>
        <end position="29"/>
    </location>
</feature>
<sequence>MESEIKKKLEELNNQTDRFVEEFKEYLTNKHVAEQPSTPFMSYFTHSINAATDFQDENLLFGGFHIKNLSSDTINDLYICLRIDTSDPFTFSGKFQSEQSTVNAQGIPATWERFNHSEDEKEHWFNLTKDNHLQPFGDISLSDFQITWQNHVPFSCSITGFVYTESESDGITSLNTINIKM</sequence>
<organism evidence="2 3">
    <name type="scientific">Alkalibacillus flavidus</name>
    <dbReference type="NCBI Taxonomy" id="546021"/>
    <lineage>
        <taxon>Bacteria</taxon>
        <taxon>Bacillati</taxon>
        <taxon>Bacillota</taxon>
        <taxon>Bacilli</taxon>
        <taxon>Bacillales</taxon>
        <taxon>Bacillaceae</taxon>
        <taxon>Alkalibacillus</taxon>
    </lineage>
</organism>
<evidence type="ECO:0000313" key="3">
    <source>
        <dbReference type="Proteomes" id="UP001549167"/>
    </source>
</evidence>
<dbReference type="EMBL" id="JBEPMX010000018">
    <property type="protein sequence ID" value="MET3684427.1"/>
    <property type="molecule type" value="Genomic_DNA"/>
</dbReference>
<accession>A0ABV2KXV6</accession>
<keyword evidence="3" id="KW-1185">Reference proteome</keyword>